<dbReference type="EMBL" id="CM017620">
    <property type="protein sequence ID" value="TYI02002.1"/>
    <property type="molecule type" value="Genomic_DNA"/>
</dbReference>
<protein>
    <submittedName>
        <fullName evidence="1">Uncharacterized protein</fullName>
    </submittedName>
</protein>
<dbReference type="Proteomes" id="UP000322667">
    <property type="component" value="Chromosome A11"/>
</dbReference>
<evidence type="ECO:0000313" key="1">
    <source>
        <dbReference type="EMBL" id="TYI02002.1"/>
    </source>
</evidence>
<sequence>MCLRSVLLQVKLSMGRVKGPYEKWEVSLSFRILLFLPFILISKIKIPNSPPPPPIHRSSSAICRPNFPNTHSSLVSTSHLLISNNLLASSSAQLNSLSLASLFVVSKLPTSCSSYCYCALLYLRKPLLLPHTTHSHNTVSFLFFFLKYF</sequence>
<name>A0A5D2NDX3_GOSTO</name>
<organism evidence="1 2">
    <name type="scientific">Gossypium tomentosum</name>
    <name type="common">Hawaiian cotton</name>
    <name type="synonym">Gossypium sandvicense</name>
    <dbReference type="NCBI Taxonomy" id="34277"/>
    <lineage>
        <taxon>Eukaryota</taxon>
        <taxon>Viridiplantae</taxon>
        <taxon>Streptophyta</taxon>
        <taxon>Embryophyta</taxon>
        <taxon>Tracheophyta</taxon>
        <taxon>Spermatophyta</taxon>
        <taxon>Magnoliopsida</taxon>
        <taxon>eudicotyledons</taxon>
        <taxon>Gunneridae</taxon>
        <taxon>Pentapetalae</taxon>
        <taxon>rosids</taxon>
        <taxon>malvids</taxon>
        <taxon>Malvales</taxon>
        <taxon>Malvaceae</taxon>
        <taxon>Malvoideae</taxon>
        <taxon>Gossypium</taxon>
    </lineage>
</organism>
<keyword evidence="2" id="KW-1185">Reference proteome</keyword>
<reference evidence="1 2" key="1">
    <citation type="submission" date="2019-07" db="EMBL/GenBank/DDBJ databases">
        <title>WGS assembly of Gossypium tomentosum.</title>
        <authorList>
            <person name="Chen Z.J."/>
            <person name="Sreedasyam A."/>
            <person name="Ando A."/>
            <person name="Song Q."/>
            <person name="De L."/>
            <person name="Hulse-Kemp A."/>
            <person name="Ding M."/>
            <person name="Ye W."/>
            <person name="Kirkbride R."/>
            <person name="Jenkins J."/>
            <person name="Plott C."/>
            <person name="Lovell J."/>
            <person name="Lin Y.-M."/>
            <person name="Vaughn R."/>
            <person name="Liu B."/>
            <person name="Li W."/>
            <person name="Simpson S."/>
            <person name="Scheffler B."/>
            <person name="Saski C."/>
            <person name="Grover C."/>
            <person name="Hu G."/>
            <person name="Conover J."/>
            <person name="Carlson J."/>
            <person name="Shu S."/>
            <person name="Boston L."/>
            <person name="Williams M."/>
            <person name="Peterson D."/>
            <person name="Mcgee K."/>
            <person name="Jones D."/>
            <person name="Wendel J."/>
            <person name="Stelly D."/>
            <person name="Grimwood J."/>
            <person name="Schmutz J."/>
        </authorList>
    </citation>
    <scope>NUCLEOTIDE SEQUENCE [LARGE SCALE GENOMIC DNA]</scope>
    <source>
        <strain evidence="1">7179.01</strain>
    </source>
</reference>
<proteinExistence type="predicted"/>
<dbReference type="AlphaFoldDB" id="A0A5D2NDX3"/>
<gene>
    <name evidence="1" type="ORF">ES332_A11G240100v1</name>
</gene>
<evidence type="ECO:0000313" key="2">
    <source>
        <dbReference type="Proteomes" id="UP000322667"/>
    </source>
</evidence>
<accession>A0A5D2NDX3</accession>